<protein>
    <submittedName>
        <fullName evidence="1">Maph7</fullName>
    </submittedName>
</protein>
<evidence type="ECO:0000313" key="1">
    <source>
        <dbReference type="EMBL" id="QOD39970.1"/>
    </source>
</evidence>
<dbReference type="Proteomes" id="UP000829694">
    <property type="component" value="Segment"/>
</dbReference>
<keyword evidence="2" id="KW-1185">Reference proteome</keyword>
<dbReference type="Pfam" id="PF05959">
    <property type="entry name" value="DUF884"/>
    <property type="match status" value="1"/>
</dbReference>
<name>A0AAE7SY32_9BBAC</name>
<sequence length="192" mass="21486">MFQIGRACSMDEADIIFQVPNTINSVIQYSYKLINDPIISKTQLVSGLDANKPINCVFSQTADFKSSSTEAYVMSLFRSNQLLPDVLTRAKLNIIKVATKRYTEYWYVLGVKKGYELPAAIPYNKLIVQNIDYPKIKCLISGSVPADLMRALNCKITNKIYLHGLCITGPPAEINTCLVRLIHDSNSNARSM</sequence>
<evidence type="ECO:0000313" key="2">
    <source>
        <dbReference type="Proteomes" id="UP000829694"/>
    </source>
</evidence>
<organism evidence="1 2">
    <name type="scientific">Matsumuraeses phaseoli granulovirus</name>
    <dbReference type="NCBI Taxonomy" id="2760664"/>
    <lineage>
        <taxon>Viruses</taxon>
        <taxon>Viruses incertae sedis</taxon>
        <taxon>Naldaviricetes</taxon>
        <taxon>Lefavirales</taxon>
        <taxon>Baculoviridae</taxon>
        <taxon>Betabaculovirus</taxon>
        <taxon>Betabaculovirus maphaseoli</taxon>
    </lineage>
</organism>
<accession>A0AAE7SY32</accession>
<dbReference type="GeneID" id="80539371"/>
<reference evidence="1" key="1">
    <citation type="journal article" date="2020" name="Viruses">
        <title>Genome Analysis of a Novel Clade b Betabaculovirus Isolated from the Legume Pest Matsumuraeses phaseoli (Lepidoptera: Tortricidae).</title>
        <authorList>
            <person name="Shu R."/>
            <person name="Meng Q."/>
            <person name="Miao L."/>
            <person name="Liang H."/>
            <person name="Chen J."/>
            <person name="Xu Y."/>
            <person name="Cheng L."/>
            <person name="Jin W."/>
            <person name="Qin Q."/>
            <person name="Zhang H."/>
        </authorList>
    </citation>
    <scope>NUCLEOTIDE SEQUENCE</scope>
    <source>
        <strain evidence="1">IOZ01</strain>
    </source>
</reference>
<gene>
    <name evidence="1" type="primary">Maph7</name>
    <name evidence="1" type="ORF">H4Q86_007</name>
</gene>
<proteinExistence type="predicted"/>
<dbReference type="EMBL" id="MT844067">
    <property type="protein sequence ID" value="QOD39970.1"/>
    <property type="molecule type" value="Genomic_DNA"/>
</dbReference>
<dbReference type="InterPro" id="IPR009235">
    <property type="entry name" value="AcMNPV_Orf146"/>
</dbReference>
<dbReference type="KEGG" id="vg:80539371"/>
<dbReference type="RefSeq" id="YP_010800725.1">
    <property type="nucleotide sequence ID" value="NC_076905.1"/>
</dbReference>